<accession>A0A2M9Y4I3</accession>
<feature type="transmembrane region" description="Helical" evidence="2">
    <location>
        <begin position="7"/>
        <end position="28"/>
    </location>
</feature>
<feature type="transmembrane region" description="Helical" evidence="2">
    <location>
        <begin position="34"/>
        <end position="53"/>
    </location>
</feature>
<organism evidence="3 4">
    <name type="scientific">Leptospira brenneri</name>
    <dbReference type="NCBI Taxonomy" id="2023182"/>
    <lineage>
        <taxon>Bacteria</taxon>
        <taxon>Pseudomonadati</taxon>
        <taxon>Spirochaetota</taxon>
        <taxon>Spirochaetia</taxon>
        <taxon>Leptospirales</taxon>
        <taxon>Leptospiraceae</taxon>
        <taxon>Leptospira</taxon>
    </lineage>
</organism>
<dbReference type="Proteomes" id="UP000297891">
    <property type="component" value="Unassembled WGS sequence"/>
</dbReference>
<protein>
    <submittedName>
        <fullName evidence="3">Uncharacterized protein</fullName>
    </submittedName>
</protein>
<dbReference type="RefSeq" id="WP_100789749.1">
    <property type="nucleotide sequence ID" value="NZ_NPDQ01000002.1"/>
</dbReference>
<keyword evidence="2" id="KW-0472">Membrane</keyword>
<keyword evidence="2" id="KW-1133">Transmembrane helix</keyword>
<keyword evidence="1" id="KW-0175">Coiled coil</keyword>
<name>A0A2M9Y4I3_9LEPT</name>
<feature type="transmembrane region" description="Helical" evidence="2">
    <location>
        <begin position="65"/>
        <end position="84"/>
    </location>
</feature>
<reference evidence="3" key="1">
    <citation type="journal article" date="2019" name="PLoS Negl. Trop. Dis.">
        <title>Revisiting the worldwide diversity of Leptospira species in the environment.</title>
        <authorList>
            <person name="Vincent A.T."/>
            <person name="Schiettekatte O."/>
            <person name="Bourhy P."/>
            <person name="Veyrier F.J."/>
            <person name="Picardeau M."/>
        </authorList>
    </citation>
    <scope>NUCLEOTIDE SEQUENCE [LARGE SCALE GENOMIC DNA]</scope>
    <source>
        <strain evidence="3">201800277</strain>
    </source>
</reference>
<gene>
    <name evidence="3" type="ORF">EHQ30_08225</name>
</gene>
<feature type="coiled-coil region" evidence="1">
    <location>
        <begin position="292"/>
        <end position="319"/>
    </location>
</feature>
<feature type="transmembrane region" description="Helical" evidence="2">
    <location>
        <begin position="590"/>
        <end position="613"/>
    </location>
</feature>
<evidence type="ECO:0000313" key="3">
    <source>
        <dbReference type="EMBL" id="TGK96571.1"/>
    </source>
</evidence>
<keyword evidence="2" id="KW-0812">Transmembrane</keyword>
<sequence>MFLTADRILPFISLLSLFAYFLFDGMVVDPKRRIIFLGVVFLFLASDTIIRAFSKGLRKEDQNRYIAAGFGIGAFLLSVLRDFLDLKPVAGLNEEVSAIPKVREFLLLCVVLFSIVFLLQIILLEIGKSSLEAQSNLAKSKSSLLQNAVLGFLFVLPIVVAVNYFAIKRNYNFDLSSQGKFSLSQISRNLIKPITKDVTITAFYPRPLEADGPANGDKLTAFALTRVRPDIEILLDQIKAENSHITVQFINADVEVDLLKEFGQVSNGTIFVRSQKQSLLASGTPFAEERVIAKETKDLEDLERKLVGALLNVTTEQKKVYFTVSNGERYGMSFKALPNEQVNRFVSSLQFLNFKVAELGFAQGWPSKLPEDADMLVVLGPTVPFSKEAKDELTKFVLEKNGKLLITMEPKGNEDFVWLLASAGLKYKTSQLIEREEKPGFVVAKRFPDHRLTDLLQKKDMGILFPYSGYLETDSTAPSPLTFKSDTLLESGFEAYTDENNNGKLDPNEKKESKILSIAMTPMTLAGDKTGKIILHSGTSWITDQFIPYAMNSQFSTVSITGLFQDVAVAEIPLKKEELDTISLSDNQKLVAWVIGVFLFPGFILAVGSYFVYSRRKSSMIEV</sequence>
<feature type="transmembrane region" description="Helical" evidence="2">
    <location>
        <begin position="104"/>
        <end position="124"/>
    </location>
</feature>
<dbReference type="EMBL" id="RQFP01000001">
    <property type="protein sequence ID" value="TGK96571.1"/>
    <property type="molecule type" value="Genomic_DNA"/>
</dbReference>
<evidence type="ECO:0000256" key="2">
    <source>
        <dbReference type="SAM" id="Phobius"/>
    </source>
</evidence>
<dbReference type="AlphaFoldDB" id="A0A2M9Y4I3"/>
<evidence type="ECO:0000313" key="4">
    <source>
        <dbReference type="Proteomes" id="UP000297891"/>
    </source>
</evidence>
<evidence type="ECO:0000256" key="1">
    <source>
        <dbReference type="SAM" id="Coils"/>
    </source>
</evidence>
<keyword evidence="4" id="KW-1185">Reference proteome</keyword>
<comment type="caution">
    <text evidence="3">The sequence shown here is derived from an EMBL/GenBank/DDBJ whole genome shotgun (WGS) entry which is preliminary data.</text>
</comment>
<dbReference type="OrthoDB" id="341933at2"/>
<feature type="transmembrane region" description="Helical" evidence="2">
    <location>
        <begin position="144"/>
        <end position="167"/>
    </location>
</feature>
<proteinExistence type="predicted"/>